<dbReference type="AlphaFoldDB" id="A0A7J6VN01"/>
<keyword evidence="2" id="KW-1185">Reference proteome</keyword>
<sequence>MIFVMGEPVFFSVHKLWLWGMHNQLYRVKYSGASSAANSCSDWGISYSYNLTWTRFLAAFGPVREPEVLLKF</sequence>
<dbReference type="Proteomes" id="UP000554482">
    <property type="component" value="Unassembled WGS sequence"/>
</dbReference>
<comment type="caution">
    <text evidence="1">The sequence shown here is derived from an EMBL/GenBank/DDBJ whole genome shotgun (WGS) entry which is preliminary data.</text>
</comment>
<accession>A0A7J6VN01</accession>
<dbReference type="EMBL" id="JABWDY010029794">
    <property type="protein sequence ID" value="KAF5186137.1"/>
    <property type="molecule type" value="Genomic_DNA"/>
</dbReference>
<proteinExistence type="predicted"/>
<evidence type="ECO:0000313" key="1">
    <source>
        <dbReference type="EMBL" id="KAF5186137.1"/>
    </source>
</evidence>
<name>A0A7J6VN01_THATH</name>
<evidence type="ECO:0000313" key="2">
    <source>
        <dbReference type="Proteomes" id="UP000554482"/>
    </source>
</evidence>
<protein>
    <submittedName>
        <fullName evidence="1">Uncharacterized protein</fullName>
    </submittedName>
</protein>
<organism evidence="1 2">
    <name type="scientific">Thalictrum thalictroides</name>
    <name type="common">Rue-anemone</name>
    <name type="synonym">Anemone thalictroides</name>
    <dbReference type="NCBI Taxonomy" id="46969"/>
    <lineage>
        <taxon>Eukaryota</taxon>
        <taxon>Viridiplantae</taxon>
        <taxon>Streptophyta</taxon>
        <taxon>Embryophyta</taxon>
        <taxon>Tracheophyta</taxon>
        <taxon>Spermatophyta</taxon>
        <taxon>Magnoliopsida</taxon>
        <taxon>Ranunculales</taxon>
        <taxon>Ranunculaceae</taxon>
        <taxon>Thalictroideae</taxon>
        <taxon>Thalictrum</taxon>
    </lineage>
</organism>
<reference evidence="1 2" key="1">
    <citation type="submission" date="2020-06" db="EMBL/GenBank/DDBJ databases">
        <title>Transcriptomic and genomic resources for Thalictrum thalictroides and T. hernandezii: Facilitating candidate gene discovery in an emerging model plant lineage.</title>
        <authorList>
            <person name="Arias T."/>
            <person name="Riano-Pachon D.M."/>
            <person name="Di Stilio V.S."/>
        </authorList>
    </citation>
    <scope>NUCLEOTIDE SEQUENCE [LARGE SCALE GENOMIC DNA]</scope>
    <source>
        <strain evidence="2">cv. WT478/WT964</strain>
        <tissue evidence="1">Leaves</tissue>
    </source>
</reference>
<gene>
    <name evidence="1" type="ORF">FRX31_024275</name>
</gene>